<accession>A0A433PGJ4</accession>
<name>A0A433PGJ4_9FUNG</name>
<proteinExistence type="predicted"/>
<comment type="caution">
    <text evidence="1">The sequence shown here is derived from an EMBL/GenBank/DDBJ whole genome shotgun (WGS) entry which is preliminary data.</text>
</comment>
<dbReference type="AlphaFoldDB" id="A0A433PGJ4"/>
<keyword evidence="2" id="KW-1185">Reference proteome</keyword>
<sequence>PPNPETGTPGQSTRVVSPPLLSKKITVSAASNTAKWIFVGTRPEIISWMREHPHIVIENTIFADRPTSYHTHTELVVDLLAFQDPEQTTYDYVKSYFVTDSKHEKVKVEIRPKVDKVDYNVFTLCRIILSTGICFGEIVDDLERQWAKPGPTYYEQMVNLYNDKPGPEVILSSDVPMAIVVDESAKLMAGSSADVSREQHLR</sequence>
<evidence type="ECO:0000313" key="1">
    <source>
        <dbReference type="EMBL" id="RUS16674.1"/>
    </source>
</evidence>
<dbReference type="Proteomes" id="UP000274822">
    <property type="component" value="Unassembled WGS sequence"/>
</dbReference>
<protein>
    <submittedName>
        <fullName evidence="1">Uncharacterized protein</fullName>
    </submittedName>
</protein>
<dbReference type="EMBL" id="RBNJ01023946">
    <property type="protein sequence ID" value="RUS16674.1"/>
    <property type="molecule type" value="Genomic_DNA"/>
</dbReference>
<gene>
    <name evidence="1" type="ORF">BC938DRAFT_476503</name>
</gene>
<feature type="non-terminal residue" evidence="1">
    <location>
        <position position="1"/>
    </location>
</feature>
<organism evidence="1 2">
    <name type="scientific">Jimgerdemannia flammicorona</name>
    <dbReference type="NCBI Taxonomy" id="994334"/>
    <lineage>
        <taxon>Eukaryota</taxon>
        <taxon>Fungi</taxon>
        <taxon>Fungi incertae sedis</taxon>
        <taxon>Mucoromycota</taxon>
        <taxon>Mucoromycotina</taxon>
        <taxon>Endogonomycetes</taxon>
        <taxon>Endogonales</taxon>
        <taxon>Endogonaceae</taxon>
        <taxon>Jimgerdemannia</taxon>
    </lineage>
</organism>
<evidence type="ECO:0000313" key="2">
    <source>
        <dbReference type="Proteomes" id="UP000274822"/>
    </source>
</evidence>
<reference evidence="1 2" key="1">
    <citation type="journal article" date="2018" name="New Phytol.">
        <title>Phylogenomics of Endogonaceae and evolution of mycorrhizas within Mucoromycota.</title>
        <authorList>
            <person name="Chang Y."/>
            <person name="Desiro A."/>
            <person name="Na H."/>
            <person name="Sandor L."/>
            <person name="Lipzen A."/>
            <person name="Clum A."/>
            <person name="Barry K."/>
            <person name="Grigoriev I.V."/>
            <person name="Martin F.M."/>
            <person name="Stajich J.E."/>
            <person name="Smith M.E."/>
            <person name="Bonito G."/>
            <person name="Spatafora J.W."/>
        </authorList>
    </citation>
    <scope>NUCLEOTIDE SEQUENCE [LARGE SCALE GENOMIC DNA]</scope>
    <source>
        <strain evidence="1 2">AD002</strain>
    </source>
</reference>